<feature type="site" description="Important for tRNA non-discrimination" evidence="7">
    <location>
        <position position="89"/>
    </location>
</feature>
<evidence type="ECO:0000313" key="10">
    <source>
        <dbReference type="Proteomes" id="UP000782312"/>
    </source>
</evidence>
<dbReference type="PROSITE" id="PS50862">
    <property type="entry name" value="AA_TRNA_LIGASE_II"/>
    <property type="match status" value="1"/>
</dbReference>
<name>A0A932I0I0_UNCTE</name>
<dbReference type="SUPFAM" id="SSF55681">
    <property type="entry name" value="Class II aaRS and biotin synthetases"/>
    <property type="match status" value="1"/>
</dbReference>
<dbReference type="PRINTS" id="PR01042">
    <property type="entry name" value="TRNASYNTHASP"/>
</dbReference>
<dbReference type="GO" id="GO:0003676">
    <property type="term" value="F:nucleic acid binding"/>
    <property type="evidence" value="ECO:0007669"/>
    <property type="project" value="InterPro"/>
</dbReference>
<keyword evidence="2 7" id="KW-0436">Ligase</keyword>
<feature type="binding site" evidence="7">
    <location>
        <position position="181"/>
    </location>
    <ligand>
        <name>L-aspartate</name>
        <dbReference type="ChEBI" id="CHEBI:29991"/>
    </ligand>
</feature>
<keyword evidence="7" id="KW-0963">Cytoplasm</keyword>
<proteinExistence type="inferred from homology"/>
<keyword evidence="6 7" id="KW-0030">Aminoacyl-tRNA synthetase</keyword>
<keyword evidence="3 7" id="KW-0547">Nucleotide-binding</keyword>
<dbReference type="SUPFAM" id="SSF50249">
    <property type="entry name" value="Nucleic acid-binding proteins"/>
    <property type="match status" value="1"/>
</dbReference>
<evidence type="ECO:0000256" key="6">
    <source>
        <dbReference type="ARBA" id="ARBA00023146"/>
    </source>
</evidence>
<dbReference type="CDD" id="cd04317">
    <property type="entry name" value="EcAspRS_like_N"/>
    <property type="match status" value="1"/>
</dbReference>
<dbReference type="GO" id="GO:0004815">
    <property type="term" value="F:aspartate-tRNA ligase activity"/>
    <property type="evidence" value="ECO:0007669"/>
    <property type="project" value="UniProtKB-UniRule"/>
</dbReference>
<comment type="function">
    <text evidence="7">Aspartyl-tRNA synthetase with relaxed tRNA specificity since it is able to aspartylate not only its cognate tRNA(Asp) but also tRNA(Asn). Reaction proceeds in two steps: L-aspartate is first activated by ATP to form Asp-AMP and then transferred to the acceptor end of tRNA(Asp/Asn).</text>
</comment>
<dbReference type="Gene3D" id="2.40.50.140">
    <property type="entry name" value="Nucleic acid-binding proteins"/>
    <property type="match status" value="1"/>
</dbReference>
<feature type="binding site" evidence="7">
    <location>
        <position position="456"/>
    </location>
    <ligand>
        <name>L-aspartate</name>
        <dbReference type="ChEBI" id="CHEBI:29991"/>
    </ligand>
</feature>
<gene>
    <name evidence="7 9" type="primary">aspS</name>
    <name evidence="9" type="ORF">HYZ11_16125</name>
</gene>
<feature type="region of interest" description="Aspartate" evidence="7">
    <location>
        <begin position="205"/>
        <end position="208"/>
    </location>
</feature>
<comment type="catalytic activity">
    <reaction evidence="7">
        <text>tRNA(Asx) + L-aspartate + ATP = L-aspartyl-tRNA(Asx) + AMP + diphosphate</text>
        <dbReference type="Rhea" id="RHEA:18349"/>
        <dbReference type="Rhea" id="RHEA-COMP:9710"/>
        <dbReference type="Rhea" id="RHEA-COMP:9711"/>
        <dbReference type="ChEBI" id="CHEBI:29991"/>
        <dbReference type="ChEBI" id="CHEBI:30616"/>
        <dbReference type="ChEBI" id="CHEBI:33019"/>
        <dbReference type="ChEBI" id="CHEBI:78442"/>
        <dbReference type="ChEBI" id="CHEBI:78516"/>
        <dbReference type="ChEBI" id="CHEBI:456215"/>
        <dbReference type="EC" id="6.1.1.23"/>
    </reaction>
</comment>
<evidence type="ECO:0000256" key="1">
    <source>
        <dbReference type="ARBA" id="ARBA00006303"/>
    </source>
</evidence>
<evidence type="ECO:0000313" key="9">
    <source>
        <dbReference type="EMBL" id="MBI3129134.1"/>
    </source>
</evidence>
<feature type="binding site" evidence="7">
    <location>
        <begin position="542"/>
        <end position="545"/>
    </location>
    <ligand>
        <name>ATP</name>
        <dbReference type="ChEBI" id="CHEBI:30616"/>
    </ligand>
</feature>
<dbReference type="InterPro" id="IPR004115">
    <property type="entry name" value="GAD-like_sf"/>
</dbReference>
<dbReference type="PANTHER" id="PTHR22594:SF5">
    <property type="entry name" value="ASPARTATE--TRNA LIGASE, MITOCHONDRIAL"/>
    <property type="match status" value="1"/>
</dbReference>
<feature type="binding site" evidence="7">
    <location>
        <begin position="227"/>
        <end position="229"/>
    </location>
    <ligand>
        <name>ATP</name>
        <dbReference type="ChEBI" id="CHEBI:30616"/>
    </ligand>
</feature>
<dbReference type="Pfam" id="PF00152">
    <property type="entry name" value="tRNA-synt_2"/>
    <property type="match status" value="1"/>
</dbReference>
<evidence type="ECO:0000259" key="8">
    <source>
        <dbReference type="PROSITE" id="PS50862"/>
    </source>
</evidence>
<evidence type="ECO:0000256" key="4">
    <source>
        <dbReference type="ARBA" id="ARBA00022840"/>
    </source>
</evidence>
<dbReference type="Pfam" id="PF02938">
    <property type="entry name" value="GAD"/>
    <property type="match status" value="1"/>
</dbReference>
<dbReference type="Gene3D" id="3.30.1360.30">
    <property type="entry name" value="GAD-like domain"/>
    <property type="match status" value="1"/>
</dbReference>
<dbReference type="GO" id="GO:0050560">
    <property type="term" value="F:aspartate-tRNA(Asn) ligase activity"/>
    <property type="evidence" value="ECO:0007669"/>
    <property type="project" value="UniProtKB-EC"/>
</dbReference>
<keyword evidence="5 7" id="KW-0648">Protein biosynthesis</keyword>
<feature type="binding site" evidence="7">
    <location>
        <position position="490"/>
    </location>
    <ligand>
        <name>ATP</name>
        <dbReference type="ChEBI" id="CHEBI:30616"/>
    </ligand>
</feature>
<dbReference type="GO" id="GO:0005737">
    <property type="term" value="C:cytoplasm"/>
    <property type="evidence" value="ECO:0007669"/>
    <property type="project" value="UniProtKB-SubCell"/>
</dbReference>
<dbReference type="Proteomes" id="UP000782312">
    <property type="component" value="Unassembled WGS sequence"/>
</dbReference>
<dbReference type="InterPro" id="IPR004524">
    <property type="entry name" value="Asp-tRNA-ligase_1"/>
</dbReference>
<dbReference type="InterPro" id="IPR029351">
    <property type="entry name" value="GAD_dom"/>
</dbReference>
<protein>
    <recommendedName>
        <fullName evidence="7">Aspartate--tRNA(Asp/Asn) ligase</fullName>
        <ecNumber evidence="7">6.1.1.23</ecNumber>
    </recommendedName>
    <alternativeName>
        <fullName evidence="7">Aspartyl-tRNA synthetase</fullName>
        <shortName evidence="7">AspRS</shortName>
    </alternativeName>
    <alternativeName>
        <fullName evidence="7">Non-discriminating aspartyl-tRNA synthetase</fullName>
        <shortName evidence="7">ND-AspRS</shortName>
    </alternativeName>
</protein>
<evidence type="ECO:0000256" key="3">
    <source>
        <dbReference type="ARBA" id="ARBA00022741"/>
    </source>
</evidence>
<comment type="subunit">
    <text evidence="7">Homodimer.</text>
</comment>
<evidence type="ECO:0000256" key="7">
    <source>
        <dbReference type="HAMAP-Rule" id="MF_00044"/>
    </source>
</evidence>
<comment type="caution">
    <text evidence="9">The sequence shown here is derived from an EMBL/GenBank/DDBJ whole genome shotgun (WGS) entry which is preliminary data.</text>
</comment>
<sequence>MSDLLSAGRTHTCGELRATDVGREAVLMGWAQTCRDHGGLIFIDLRDRGGLTQVVADPSLSAEAHKLAERVRPEWVIAVRGKVIPRPEGMRNPNLATGEIEVRITELEILSEAKTTPFPLDDETDANEALRLQYRYLDLRRPSLQRNFFLRHKVTQVVRNYLSDHGFVDIETPVLTRSTPEGARDYLVPSRLARGSFFALPQSPQMFKQILMVAGFDRYYQVVKCFRDEDLRADRQPEFTQIDIECSFMNRETFFGLMEGLVKLVWKEARGEELKIPFDRIPYKEAVEKYGTDRPDRRFGMELATITDVAAASDFKVFKAAVEKGGAARAMRGLGMASASRSEIDGLVARAQELGAGGLAWVKRTDKGFESNIVKFFREGQIEEIARRTGAEAGDLIMMVADAPAVSAAVLGQIRRELGEKLGLTGKPGEHFSFCWVVDFPLLEWDEEEKRYFACHHPFTAPVPEDIPRFESEPLAIRAQAYDMVVNGMELGGGSQRIHRRDVQQMMFKALGLSEEEAQQRFGFFMEALEYGTPPHGGIAFGLDRMTMLLTGAPSIRDVIAFPKTQKATCLMTGAPAAVDPRQLRELGIDVLPGR</sequence>
<dbReference type="GO" id="GO:0006422">
    <property type="term" value="P:aspartyl-tRNA aminoacylation"/>
    <property type="evidence" value="ECO:0007669"/>
    <property type="project" value="UniProtKB-UniRule"/>
</dbReference>
<dbReference type="EMBL" id="JACPUR010000038">
    <property type="protein sequence ID" value="MBI3129134.1"/>
    <property type="molecule type" value="Genomic_DNA"/>
</dbReference>
<accession>A0A932I0I0</accession>
<feature type="binding site" evidence="7">
    <location>
        <position position="497"/>
    </location>
    <ligand>
        <name>L-aspartate</name>
        <dbReference type="ChEBI" id="CHEBI:29991"/>
    </ligand>
</feature>
<dbReference type="HAMAP" id="MF_00044">
    <property type="entry name" value="Asp_tRNA_synth_type1"/>
    <property type="match status" value="1"/>
</dbReference>
<dbReference type="InterPro" id="IPR004365">
    <property type="entry name" value="NA-bd_OB_tRNA"/>
</dbReference>
<dbReference type="PANTHER" id="PTHR22594">
    <property type="entry name" value="ASPARTYL/LYSYL-TRNA SYNTHETASE"/>
    <property type="match status" value="1"/>
</dbReference>
<dbReference type="Gene3D" id="3.30.930.10">
    <property type="entry name" value="Bira Bifunctional Protein, Domain 2"/>
    <property type="match status" value="1"/>
</dbReference>
<keyword evidence="4 7" id="KW-0067">ATP-binding</keyword>
<dbReference type="InterPro" id="IPR045864">
    <property type="entry name" value="aa-tRNA-synth_II/BPL/LPL"/>
</dbReference>
<dbReference type="Pfam" id="PF01336">
    <property type="entry name" value="tRNA_anti-codon"/>
    <property type="match status" value="1"/>
</dbReference>
<dbReference type="InterPro" id="IPR012340">
    <property type="entry name" value="NA-bd_OB-fold"/>
</dbReference>
<dbReference type="InterPro" id="IPR006195">
    <property type="entry name" value="aa-tRNA-synth_II"/>
</dbReference>
<feature type="domain" description="Aminoacyl-transfer RNA synthetases class-II family profile" evidence="8">
    <location>
        <begin position="148"/>
        <end position="563"/>
    </location>
</feature>
<dbReference type="AlphaFoldDB" id="A0A932I0I0"/>
<feature type="binding site" evidence="7">
    <location>
        <position position="227"/>
    </location>
    <ligand>
        <name>L-aspartate</name>
        <dbReference type="ChEBI" id="CHEBI:29991"/>
    </ligand>
</feature>
<dbReference type="InterPro" id="IPR002312">
    <property type="entry name" value="Asp/Asn-tRNA-synth_IIb"/>
</dbReference>
<comment type="subcellular location">
    <subcellularLocation>
        <location evidence="7">Cytoplasm</location>
    </subcellularLocation>
</comment>
<dbReference type="CDD" id="cd00777">
    <property type="entry name" value="AspRS_core"/>
    <property type="match status" value="1"/>
</dbReference>
<feature type="site" description="Important for tRNA non-discrimination" evidence="7">
    <location>
        <position position="37"/>
    </location>
</feature>
<dbReference type="NCBIfam" id="TIGR00459">
    <property type="entry name" value="aspS_bact"/>
    <property type="match status" value="1"/>
</dbReference>
<evidence type="ECO:0000256" key="5">
    <source>
        <dbReference type="ARBA" id="ARBA00022917"/>
    </source>
</evidence>
<comment type="similarity">
    <text evidence="1 7">Belongs to the class-II aminoacyl-tRNA synthetase family. Type 1 subfamily.</text>
</comment>
<dbReference type="NCBIfam" id="NF001750">
    <property type="entry name" value="PRK00476.1"/>
    <property type="match status" value="1"/>
</dbReference>
<feature type="binding site" evidence="7">
    <location>
        <position position="236"/>
    </location>
    <ligand>
        <name>ATP</name>
        <dbReference type="ChEBI" id="CHEBI:30616"/>
    </ligand>
</feature>
<dbReference type="InterPro" id="IPR047090">
    <property type="entry name" value="AspRS_core"/>
</dbReference>
<dbReference type="InterPro" id="IPR004364">
    <property type="entry name" value="Aa-tRNA-synt_II"/>
</dbReference>
<dbReference type="GO" id="GO:0005524">
    <property type="term" value="F:ATP binding"/>
    <property type="evidence" value="ECO:0007669"/>
    <property type="project" value="UniProtKB-UniRule"/>
</dbReference>
<organism evidence="9 10">
    <name type="scientific">Tectimicrobiota bacterium</name>
    <dbReference type="NCBI Taxonomy" id="2528274"/>
    <lineage>
        <taxon>Bacteria</taxon>
        <taxon>Pseudomonadati</taxon>
        <taxon>Nitrospinota/Tectimicrobiota group</taxon>
        <taxon>Candidatus Tectimicrobiota</taxon>
    </lineage>
</organism>
<dbReference type="InterPro" id="IPR047089">
    <property type="entry name" value="Asp-tRNA-ligase_1_N"/>
</dbReference>
<dbReference type="EC" id="6.1.1.23" evidence="7"/>
<evidence type="ECO:0000256" key="2">
    <source>
        <dbReference type="ARBA" id="ARBA00022598"/>
    </source>
</evidence>
<reference evidence="9" key="1">
    <citation type="submission" date="2020-07" db="EMBL/GenBank/DDBJ databases">
        <title>Huge and variable diversity of episymbiotic CPR bacteria and DPANN archaea in groundwater ecosystems.</title>
        <authorList>
            <person name="He C.Y."/>
            <person name="Keren R."/>
            <person name="Whittaker M."/>
            <person name="Farag I.F."/>
            <person name="Doudna J."/>
            <person name="Cate J.H.D."/>
            <person name="Banfield J.F."/>
        </authorList>
    </citation>
    <scope>NUCLEOTIDE SEQUENCE</scope>
    <source>
        <strain evidence="9">NC_groundwater_763_Ag_S-0.2um_68_21</strain>
    </source>
</reference>
<dbReference type="SUPFAM" id="SSF55261">
    <property type="entry name" value="GAD domain-like"/>
    <property type="match status" value="1"/>
</dbReference>